<organism evidence="1 2">
    <name type="scientific">Halopseudomonas bauzanensis</name>
    <dbReference type="NCBI Taxonomy" id="653930"/>
    <lineage>
        <taxon>Bacteria</taxon>
        <taxon>Pseudomonadati</taxon>
        <taxon>Pseudomonadota</taxon>
        <taxon>Gammaproteobacteria</taxon>
        <taxon>Pseudomonadales</taxon>
        <taxon>Pseudomonadaceae</taxon>
        <taxon>Halopseudomonas</taxon>
    </lineage>
</organism>
<dbReference type="RefSeq" id="WP_136869913.1">
    <property type="nucleotide sequence ID" value="NZ_SWAV01000005.1"/>
</dbReference>
<accession>A0A4U0YLJ1</accession>
<name>A0A4U0YLJ1_9GAMM</name>
<dbReference type="Proteomes" id="UP000305198">
    <property type="component" value="Unassembled WGS sequence"/>
</dbReference>
<reference evidence="1 2" key="1">
    <citation type="submission" date="2019-04" db="EMBL/GenBank/DDBJ databases">
        <title>Crypto-aerobic microbial life in anoxic (sulfidic) marine sediments.</title>
        <authorList>
            <person name="Bhattacharya S."/>
            <person name="Roy C."/>
            <person name="Mondal N."/>
            <person name="Sarkar J."/>
            <person name="Mandal S."/>
            <person name="Rameez M.J."/>
            <person name="Ghosh W."/>
        </authorList>
    </citation>
    <scope>NUCLEOTIDE SEQUENCE [LARGE SCALE GENOMIC DNA]</scope>
    <source>
        <strain evidence="1 2">SBBB</strain>
    </source>
</reference>
<dbReference type="EMBL" id="SWAV01000005">
    <property type="protein sequence ID" value="TKA90361.1"/>
    <property type="molecule type" value="Genomic_DNA"/>
</dbReference>
<protein>
    <submittedName>
        <fullName evidence="1">Uncharacterized protein</fullName>
    </submittedName>
</protein>
<evidence type="ECO:0000313" key="1">
    <source>
        <dbReference type="EMBL" id="TKA90361.1"/>
    </source>
</evidence>
<proteinExistence type="predicted"/>
<dbReference type="AlphaFoldDB" id="A0A4U0YLJ1"/>
<comment type="caution">
    <text evidence="1">The sequence shown here is derived from an EMBL/GenBank/DDBJ whole genome shotgun (WGS) entry which is preliminary data.</text>
</comment>
<gene>
    <name evidence="1" type="ORF">FA869_14685</name>
</gene>
<sequence>MSLESIAAMYRVPAKEGGRVRYTGGGAQKTGTIIGSRTAHLRIKMDDGETGLYHPTWEMEYLPEGPAMTVPTSGIVEAMRQYMHNDGSGVVFGYDKEAVDRHIEKAVARNAGLVQQHHRDSAELRRLCQARDEQRDGRLAALERAAKAEADVSALVEALESLIKGYVRLLEAGMDRITSLGGDCDPVPVMEQNDPWLRDARAALAAHRKQGSEA</sequence>
<evidence type="ECO:0000313" key="2">
    <source>
        <dbReference type="Proteomes" id="UP000305198"/>
    </source>
</evidence>